<name>A0A6C0DAG7_9ZZZZ</name>
<dbReference type="EMBL" id="MN739553">
    <property type="protein sequence ID" value="QHT12929.1"/>
    <property type="molecule type" value="Genomic_DNA"/>
</dbReference>
<dbReference type="AlphaFoldDB" id="A0A6C0DAG7"/>
<reference evidence="2" key="1">
    <citation type="journal article" date="2020" name="Nature">
        <title>Giant virus diversity and host interactions through global metagenomics.</title>
        <authorList>
            <person name="Schulz F."/>
            <person name="Roux S."/>
            <person name="Paez-Espino D."/>
            <person name="Jungbluth S."/>
            <person name="Walsh D.A."/>
            <person name="Denef V.J."/>
            <person name="McMahon K.D."/>
            <person name="Konstantinidis K.T."/>
            <person name="Eloe-Fadrosh E.A."/>
            <person name="Kyrpides N.C."/>
            <person name="Woyke T."/>
        </authorList>
    </citation>
    <scope>NUCLEOTIDE SEQUENCE</scope>
    <source>
        <strain evidence="2">GVMAG-M-3300023174-130</strain>
    </source>
</reference>
<keyword evidence="1" id="KW-0175">Coiled coil</keyword>
<feature type="coiled-coil region" evidence="1">
    <location>
        <begin position="104"/>
        <end position="131"/>
    </location>
</feature>
<accession>A0A6C0DAG7</accession>
<evidence type="ECO:0000256" key="1">
    <source>
        <dbReference type="SAM" id="Coils"/>
    </source>
</evidence>
<evidence type="ECO:0000313" key="2">
    <source>
        <dbReference type="EMBL" id="QHT12929.1"/>
    </source>
</evidence>
<protein>
    <submittedName>
        <fullName evidence="2">Uncharacterized protein</fullName>
    </submittedName>
</protein>
<sequence>MDNMEFQRTSFYVPAIGYMTEDRIKEIFWSANIGKVNRVDYFENTNGVWCAFVHFDFWIEGNDTYYVWEQVNRYGSYKLWFNKNEFLILRKMTCSKIPETSMNIHQIALKISELENRISQQNEIIVQLKNSNYSNSNSVDVTVSVKTDESIDELNNGMILNCIDSDSDKSYDNGYDYNYSYDYESRMKKISESMVDSLVGPRWTDEDYLDSKNNIFVIADSDSDSKTSFDSNNSKRMRFTAEFCDNE</sequence>
<organism evidence="2">
    <name type="scientific">viral metagenome</name>
    <dbReference type="NCBI Taxonomy" id="1070528"/>
    <lineage>
        <taxon>unclassified sequences</taxon>
        <taxon>metagenomes</taxon>
        <taxon>organismal metagenomes</taxon>
    </lineage>
</organism>
<proteinExistence type="predicted"/>